<keyword evidence="2" id="KW-1185">Reference proteome</keyword>
<protein>
    <submittedName>
        <fullName evidence="1">Uncharacterized protein</fullName>
    </submittedName>
</protein>
<evidence type="ECO:0000313" key="1">
    <source>
        <dbReference type="EMBL" id="RBQ06949.1"/>
    </source>
</evidence>
<proteinExistence type="predicted"/>
<dbReference type="AlphaFoldDB" id="A0A366L0D7"/>
<comment type="caution">
    <text evidence="1">The sequence shown here is derived from an EMBL/GenBank/DDBJ whole genome shotgun (WGS) entry which is preliminary data.</text>
</comment>
<reference evidence="1 2" key="1">
    <citation type="submission" date="2018-07" db="EMBL/GenBank/DDBJ databases">
        <title>A draft genome of a endophytic bacteria, a new species of Pedobacter.</title>
        <authorList>
            <person name="Zhang Z.D."/>
            <person name="Chen Z.J."/>
        </authorList>
    </citation>
    <scope>NUCLEOTIDE SEQUENCE [LARGE SCALE GENOMIC DNA]</scope>
    <source>
        <strain evidence="1 2">RS10</strain>
    </source>
</reference>
<accession>A0A366L0D7</accession>
<evidence type="ECO:0000313" key="2">
    <source>
        <dbReference type="Proteomes" id="UP000252081"/>
    </source>
</evidence>
<sequence>MLIKVLFFIDYYFQSYSIDFYSATINFQPYSIDFYPATINFQPYSIDFYLATINFRSYSIDFSPATINFQPYSIDFYLATINFRSYSIEFYLPASISSRTVTMSRCTAVGCITCKQLIVMQALKNIKTAYYRP</sequence>
<dbReference type="EMBL" id="QNQU01000009">
    <property type="protein sequence ID" value="RBQ06949.1"/>
    <property type="molecule type" value="Genomic_DNA"/>
</dbReference>
<gene>
    <name evidence="1" type="ORF">DRW42_12035</name>
</gene>
<dbReference type="RefSeq" id="WP_113949068.1">
    <property type="nucleotide sequence ID" value="NZ_QNQU01000009.1"/>
</dbReference>
<organism evidence="1 2">
    <name type="scientific">Pedobacter miscanthi</name>
    <dbReference type="NCBI Taxonomy" id="2259170"/>
    <lineage>
        <taxon>Bacteria</taxon>
        <taxon>Pseudomonadati</taxon>
        <taxon>Bacteroidota</taxon>
        <taxon>Sphingobacteriia</taxon>
        <taxon>Sphingobacteriales</taxon>
        <taxon>Sphingobacteriaceae</taxon>
        <taxon>Pedobacter</taxon>
    </lineage>
</organism>
<name>A0A366L0D7_9SPHI</name>
<dbReference type="Proteomes" id="UP000252081">
    <property type="component" value="Unassembled WGS sequence"/>
</dbReference>